<accession>A0A1U6IHC0</accession>
<dbReference type="Gene3D" id="1.20.950.20">
    <property type="entry name" value="Transmembrane di-heme cytochromes, Chain C"/>
    <property type="match status" value="1"/>
</dbReference>
<dbReference type="InterPro" id="IPR016174">
    <property type="entry name" value="Di-haem_cyt_TM"/>
</dbReference>
<evidence type="ECO:0000256" key="1">
    <source>
        <dbReference type="ARBA" id="ARBA00001970"/>
    </source>
</evidence>
<evidence type="ECO:0000256" key="12">
    <source>
        <dbReference type="ARBA" id="ARBA00037975"/>
    </source>
</evidence>
<keyword evidence="8" id="KW-0249">Electron transport</keyword>
<feature type="domain" description="Cytochrome b561 bacterial/Ni-hydrogenase" evidence="14">
    <location>
        <begin position="6"/>
        <end position="172"/>
    </location>
</feature>
<evidence type="ECO:0000256" key="10">
    <source>
        <dbReference type="ARBA" id="ARBA00023004"/>
    </source>
</evidence>
<reference evidence="16" key="1">
    <citation type="submission" date="2017-02" db="EMBL/GenBank/DDBJ databases">
        <authorList>
            <person name="Varghese N."/>
            <person name="Submissions S."/>
        </authorList>
    </citation>
    <scope>NUCLEOTIDE SEQUENCE [LARGE SCALE GENOMIC DNA]</scope>
    <source>
        <strain evidence="16">SM117</strain>
    </source>
</reference>
<dbReference type="GO" id="GO:0022904">
    <property type="term" value="P:respiratory electron transport chain"/>
    <property type="evidence" value="ECO:0007669"/>
    <property type="project" value="InterPro"/>
</dbReference>
<evidence type="ECO:0000256" key="5">
    <source>
        <dbReference type="ARBA" id="ARBA00022617"/>
    </source>
</evidence>
<keyword evidence="7" id="KW-0479">Metal-binding</keyword>
<keyword evidence="4" id="KW-1003">Cell membrane</keyword>
<evidence type="ECO:0000313" key="15">
    <source>
        <dbReference type="EMBL" id="SLK07405.1"/>
    </source>
</evidence>
<keyword evidence="9 13" id="KW-1133">Transmembrane helix</keyword>
<dbReference type="Proteomes" id="UP000190989">
    <property type="component" value="Unassembled WGS sequence"/>
</dbReference>
<dbReference type="STRING" id="428990.SAMN06295987_106221"/>
<keyword evidence="6 13" id="KW-0812">Transmembrane</keyword>
<evidence type="ECO:0000256" key="4">
    <source>
        <dbReference type="ARBA" id="ARBA00022475"/>
    </source>
</evidence>
<evidence type="ECO:0000256" key="3">
    <source>
        <dbReference type="ARBA" id="ARBA00022448"/>
    </source>
</evidence>
<evidence type="ECO:0000256" key="11">
    <source>
        <dbReference type="ARBA" id="ARBA00023136"/>
    </source>
</evidence>
<dbReference type="PANTHER" id="PTHR30529">
    <property type="entry name" value="CYTOCHROME B561"/>
    <property type="match status" value="1"/>
</dbReference>
<evidence type="ECO:0000256" key="8">
    <source>
        <dbReference type="ARBA" id="ARBA00022982"/>
    </source>
</evidence>
<feature type="transmembrane region" description="Helical" evidence="13">
    <location>
        <begin position="81"/>
        <end position="103"/>
    </location>
</feature>
<evidence type="ECO:0000256" key="6">
    <source>
        <dbReference type="ARBA" id="ARBA00022692"/>
    </source>
</evidence>
<organism evidence="15 16">
    <name type="scientific">Novosphingobium mathurense</name>
    <dbReference type="NCBI Taxonomy" id="428990"/>
    <lineage>
        <taxon>Bacteria</taxon>
        <taxon>Pseudomonadati</taxon>
        <taxon>Pseudomonadota</taxon>
        <taxon>Alphaproteobacteria</taxon>
        <taxon>Sphingomonadales</taxon>
        <taxon>Sphingomonadaceae</taxon>
        <taxon>Novosphingobium</taxon>
    </lineage>
</organism>
<evidence type="ECO:0000259" key="14">
    <source>
        <dbReference type="Pfam" id="PF01292"/>
    </source>
</evidence>
<keyword evidence="16" id="KW-1185">Reference proteome</keyword>
<gene>
    <name evidence="15" type="ORF">SAMN06295987_106221</name>
</gene>
<dbReference type="PANTHER" id="PTHR30529:SF1">
    <property type="entry name" value="CYTOCHROME B561 HOMOLOG 2"/>
    <property type="match status" value="1"/>
</dbReference>
<dbReference type="GO" id="GO:0005886">
    <property type="term" value="C:plasma membrane"/>
    <property type="evidence" value="ECO:0007669"/>
    <property type="project" value="UniProtKB-SubCell"/>
</dbReference>
<evidence type="ECO:0000256" key="9">
    <source>
        <dbReference type="ARBA" id="ARBA00022989"/>
    </source>
</evidence>
<dbReference type="EMBL" id="FVZE01000006">
    <property type="protein sequence ID" value="SLK07405.1"/>
    <property type="molecule type" value="Genomic_DNA"/>
</dbReference>
<feature type="transmembrane region" description="Helical" evidence="13">
    <location>
        <begin position="42"/>
        <end position="61"/>
    </location>
</feature>
<dbReference type="GO" id="GO:0009055">
    <property type="term" value="F:electron transfer activity"/>
    <property type="evidence" value="ECO:0007669"/>
    <property type="project" value="InterPro"/>
</dbReference>
<keyword evidence="3" id="KW-0813">Transport</keyword>
<name>A0A1U6IHC0_9SPHN</name>
<feature type="transmembrane region" description="Helical" evidence="13">
    <location>
        <begin position="140"/>
        <end position="163"/>
    </location>
</feature>
<dbReference type="InterPro" id="IPR011577">
    <property type="entry name" value="Cyt_b561_bac/Ni-Hgenase"/>
</dbReference>
<proteinExistence type="inferred from homology"/>
<comment type="cofactor">
    <cofactor evidence="1">
        <name>heme b</name>
        <dbReference type="ChEBI" id="CHEBI:60344"/>
    </cofactor>
</comment>
<dbReference type="AlphaFoldDB" id="A0A1U6IHC0"/>
<protein>
    <submittedName>
        <fullName evidence="15">Cytochrome b561</fullName>
    </submittedName>
</protein>
<dbReference type="GO" id="GO:0020037">
    <property type="term" value="F:heme binding"/>
    <property type="evidence" value="ECO:0007669"/>
    <property type="project" value="TreeGrafter"/>
</dbReference>
<evidence type="ECO:0000256" key="2">
    <source>
        <dbReference type="ARBA" id="ARBA00004651"/>
    </source>
</evidence>
<comment type="similarity">
    <text evidence="12">Belongs to the cytochrome b561 family.</text>
</comment>
<evidence type="ECO:0000256" key="13">
    <source>
        <dbReference type="SAM" id="Phobius"/>
    </source>
</evidence>
<feature type="transmembrane region" description="Helical" evidence="13">
    <location>
        <begin position="12"/>
        <end position="30"/>
    </location>
</feature>
<dbReference type="SUPFAM" id="SSF81342">
    <property type="entry name" value="Transmembrane di-heme cytochromes"/>
    <property type="match status" value="1"/>
</dbReference>
<evidence type="ECO:0000256" key="7">
    <source>
        <dbReference type="ARBA" id="ARBA00022723"/>
    </source>
</evidence>
<dbReference type="InterPro" id="IPR052168">
    <property type="entry name" value="Cytochrome_b561_oxidase"/>
</dbReference>
<dbReference type="Pfam" id="PF01292">
    <property type="entry name" value="Ni_hydr_CYTB"/>
    <property type="match status" value="1"/>
</dbReference>
<evidence type="ECO:0000313" key="16">
    <source>
        <dbReference type="Proteomes" id="UP000190989"/>
    </source>
</evidence>
<keyword evidence="11 13" id="KW-0472">Membrane</keyword>
<keyword evidence="10" id="KW-0408">Iron</keyword>
<sequence>MTVEKYNLGARWFHWTLAILVILNLASGLLHEPLEKVVQLMTVHKSFGLIILLVTIGRIIWRLRWKKPALPDHVSPLERMAASTTHVVLYALMLIMPLTGWIFSSAGKYPLSFFGLFLWPKLPISKDGPFAGPAHEGHEILGWVMLALVVLHIAAALRHHFVLKDGILRRMM</sequence>
<keyword evidence="5" id="KW-0349">Heme</keyword>
<comment type="subcellular location">
    <subcellularLocation>
        <location evidence="2">Cell membrane</location>
        <topology evidence="2">Multi-pass membrane protein</topology>
    </subcellularLocation>
</comment>
<dbReference type="GO" id="GO:0046872">
    <property type="term" value="F:metal ion binding"/>
    <property type="evidence" value="ECO:0007669"/>
    <property type="project" value="UniProtKB-KW"/>
</dbReference>
<dbReference type="RefSeq" id="WP_079731316.1">
    <property type="nucleotide sequence ID" value="NZ_FVZE01000006.1"/>
</dbReference>